<dbReference type="Pfam" id="PF03060">
    <property type="entry name" value="NMO"/>
    <property type="match status" value="1"/>
</dbReference>
<dbReference type="Proteomes" id="UP000595663">
    <property type="component" value="Chromosome"/>
</dbReference>
<organism evidence="12 13">
    <name type="scientific">Amphritea japonica ATCC BAA-1530</name>
    <dbReference type="NCBI Taxonomy" id="1278309"/>
    <lineage>
        <taxon>Bacteria</taxon>
        <taxon>Pseudomonadati</taxon>
        <taxon>Pseudomonadota</taxon>
        <taxon>Gammaproteobacteria</taxon>
        <taxon>Oceanospirillales</taxon>
        <taxon>Oceanospirillaceae</taxon>
        <taxon>Amphritea</taxon>
    </lineage>
</organism>
<comment type="cofactor">
    <cofactor evidence="1">
        <name>FMN</name>
        <dbReference type="ChEBI" id="CHEBI:58210"/>
    </cofactor>
</comment>
<name>A0A7R6PAG9_9GAMM</name>
<evidence type="ECO:0000256" key="6">
    <source>
        <dbReference type="ARBA" id="ARBA00022741"/>
    </source>
</evidence>
<evidence type="ECO:0000256" key="3">
    <source>
        <dbReference type="ARBA" id="ARBA00022575"/>
    </source>
</evidence>
<keyword evidence="4" id="KW-0285">Flavoprotein</keyword>
<dbReference type="Gene3D" id="3.20.20.70">
    <property type="entry name" value="Aldolase class I"/>
    <property type="match status" value="1"/>
</dbReference>
<accession>A0A7R6PAG9</accession>
<dbReference type="FunFam" id="3.20.20.70:FF:000154">
    <property type="entry name" value="Probable nitronate monooxygenase"/>
    <property type="match status" value="1"/>
</dbReference>
<dbReference type="KEGG" id="ajp:AMJAP_1288"/>
<keyword evidence="3" id="KW-0216">Detoxification</keyword>
<dbReference type="InterPro" id="IPR004136">
    <property type="entry name" value="NMO"/>
</dbReference>
<gene>
    <name evidence="12" type="ORF">AMJAP_1288</name>
</gene>
<comment type="catalytic activity">
    <reaction evidence="10">
        <text>3 propionate 3-nitronate + 3 O2 + H2O = 3 3-oxopropanoate + 2 nitrate + nitrite + H2O2 + 3 H(+)</text>
        <dbReference type="Rhea" id="RHEA:57332"/>
        <dbReference type="ChEBI" id="CHEBI:15377"/>
        <dbReference type="ChEBI" id="CHEBI:15378"/>
        <dbReference type="ChEBI" id="CHEBI:15379"/>
        <dbReference type="ChEBI" id="CHEBI:16240"/>
        <dbReference type="ChEBI" id="CHEBI:16301"/>
        <dbReference type="ChEBI" id="CHEBI:17632"/>
        <dbReference type="ChEBI" id="CHEBI:33190"/>
        <dbReference type="ChEBI" id="CHEBI:136067"/>
    </reaction>
</comment>
<keyword evidence="5" id="KW-0288">FMN</keyword>
<evidence type="ECO:0000256" key="2">
    <source>
        <dbReference type="ARBA" id="ARBA00009881"/>
    </source>
</evidence>
<keyword evidence="8 12" id="KW-0503">Monooxygenase</keyword>
<dbReference type="AlphaFoldDB" id="A0A7R6PAG9"/>
<dbReference type="CDD" id="cd04730">
    <property type="entry name" value="NPD_like"/>
    <property type="match status" value="1"/>
</dbReference>
<dbReference type="RefSeq" id="WP_019621482.1">
    <property type="nucleotide sequence ID" value="NZ_AP014545.1"/>
</dbReference>
<dbReference type="PANTHER" id="PTHR42747">
    <property type="entry name" value="NITRONATE MONOOXYGENASE-RELATED"/>
    <property type="match status" value="1"/>
</dbReference>
<dbReference type="GO" id="GO:0000166">
    <property type="term" value="F:nucleotide binding"/>
    <property type="evidence" value="ECO:0007669"/>
    <property type="project" value="UniProtKB-KW"/>
</dbReference>
<evidence type="ECO:0000313" key="12">
    <source>
        <dbReference type="EMBL" id="BBB25883.1"/>
    </source>
</evidence>
<dbReference type="PANTHER" id="PTHR42747:SF3">
    <property type="entry name" value="NITRONATE MONOOXYGENASE-RELATED"/>
    <property type="match status" value="1"/>
</dbReference>
<dbReference type="SUPFAM" id="SSF51412">
    <property type="entry name" value="Inosine monophosphate dehydrogenase (IMPDH)"/>
    <property type="match status" value="1"/>
</dbReference>
<proteinExistence type="inferred from homology"/>
<dbReference type="GO" id="GO:0009636">
    <property type="term" value="P:response to toxic substance"/>
    <property type="evidence" value="ECO:0007669"/>
    <property type="project" value="UniProtKB-KW"/>
</dbReference>
<dbReference type="EMBL" id="AP014545">
    <property type="protein sequence ID" value="BBB25883.1"/>
    <property type="molecule type" value="Genomic_DNA"/>
</dbReference>
<evidence type="ECO:0000256" key="1">
    <source>
        <dbReference type="ARBA" id="ARBA00001917"/>
    </source>
</evidence>
<reference evidence="12 13" key="1">
    <citation type="journal article" date="2008" name="Int. J. Syst. Evol. Microbiol.">
        <title>Amphritea japonica sp. nov. and Amphritea balenae sp. nov., isolated from the sediment adjacent to sperm whale carcasses off Kagoshima, Japan.</title>
        <authorList>
            <person name="Miyazaki M."/>
            <person name="Nogi Y."/>
            <person name="Fujiwara Y."/>
            <person name="Kawato M."/>
            <person name="Nagahama T."/>
            <person name="Kubokawa K."/>
            <person name="Horikoshi K."/>
        </authorList>
    </citation>
    <scope>NUCLEOTIDE SEQUENCE [LARGE SCALE GENOMIC DNA]</scope>
    <source>
        <strain evidence="12 13">ATCC BAA-1530</strain>
    </source>
</reference>
<sequence>MQIEELFGINLPLIQAPMAGAQDAALAIAVSEAGGLGSLPCAMLTPDQLRAELENIRAITNNPVNLNFFSHTMPASDTHLEQQWRACLQPYYQQYGIDPEKITSGATRIPFDYRMAEVLEEHRPAVVSFHFGLPKSDLLQRVRDCGCKILSSATTVAEARWLEQQGVDGIIAQGLEAGGHRGFFLNADLNTQLGTMALVPQIIAATDLPVIAAGGIADRAGIKAALSMGAAGVQLGTAFLLCDESRISKVHRQALQDVESPTALTNLFSGGPARGVVNRVMADLGAMAEAPPPFPLATSAIAPLRTIAEQQGVGDFSPLWSGQNRTGCRSVSAASLISSLFEGLEQG</sequence>
<dbReference type="InterPro" id="IPR013785">
    <property type="entry name" value="Aldolase_TIM"/>
</dbReference>
<evidence type="ECO:0000256" key="10">
    <source>
        <dbReference type="ARBA" id="ARBA00049401"/>
    </source>
</evidence>
<keyword evidence="6" id="KW-0547">Nucleotide-binding</keyword>
<evidence type="ECO:0000256" key="8">
    <source>
        <dbReference type="ARBA" id="ARBA00023033"/>
    </source>
</evidence>
<dbReference type="GO" id="GO:0018580">
    <property type="term" value="F:nitronate monooxygenase activity"/>
    <property type="evidence" value="ECO:0007669"/>
    <property type="project" value="InterPro"/>
</dbReference>
<evidence type="ECO:0000256" key="7">
    <source>
        <dbReference type="ARBA" id="ARBA00023002"/>
    </source>
</evidence>
<evidence type="ECO:0000256" key="4">
    <source>
        <dbReference type="ARBA" id="ARBA00022630"/>
    </source>
</evidence>
<keyword evidence="7 12" id="KW-0560">Oxidoreductase</keyword>
<protein>
    <recommendedName>
        <fullName evidence="11">Nitronate monooxygenase</fullName>
    </recommendedName>
    <alternativeName>
        <fullName evidence="9">Propionate 3-nitronate monooxygenase</fullName>
    </alternativeName>
</protein>
<evidence type="ECO:0000313" key="13">
    <source>
        <dbReference type="Proteomes" id="UP000595663"/>
    </source>
</evidence>
<comment type="similarity">
    <text evidence="2">Belongs to the nitronate monooxygenase family. NMO class I subfamily.</text>
</comment>
<evidence type="ECO:0000256" key="9">
    <source>
        <dbReference type="ARBA" id="ARBA00031155"/>
    </source>
</evidence>
<dbReference type="OrthoDB" id="9778912at2"/>
<evidence type="ECO:0000256" key="11">
    <source>
        <dbReference type="ARBA" id="ARBA00067136"/>
    </source>
</evidence>
<keyword evidence="13" id="KW-1185">Reference proteome</keyword>
<evidence type="ECO:0000256" key="5">
    <source>
        <dbReference type="ARBA" id="ARBA00022643"/>
    </source>
</evidence>